<dbReference type="Gene3D" id="1.20.1560.10">
    <property type="entry name" value="ABC transporter type 1, transmembrane domain"/>
    <property type="match status" value="1"/>
</dbReference>
<feature type="transmembrane region" description="Helical" evidence="8">
    <location>
        <begin position="94"/>
        <end position="112"/>
    </location>
</feature>
<dbReference type="OrthoDB" id="9806127at2"/>
<keyword evidence="12" id="KW-1185">Reference proteome</keyword>
<gene>
    <name evidence="11" type="primary">cydD</name>
    <name evidence="11" type="ORF">C0081_13365</name>
</gene>
<comment type="subcellular location">
    <subcellularLocation>
        <location evidence="1">Cell membrane</location>
        <topology evidence="1">Multi-pass membrane protein</topology>
    </subcellularLocation>
</comment>
<dbReference type="SUPFAM" id="SSF52540">
    <property type="entry name" value="P-loop containing nucleoside triphosphate hydrolases"/>
    <property type="match status" value="1"/>
</dbReference>
<evidence type="ECO:0000259" key="9">
    <source>
        <dbReference type="PROSITE" id="PS50893"/>
    </source>
</evidence>
<feature type="transmembrane region" description="Helical" evidence="8">
    <location>
        <begin position="274"/>
        <end position="298"/>
    </location>
</feature>
<dbReference type="GO" id="GO:0005886">
    <property type="term" value="C:plasma membrane"/>
    <property type="evidence" value="ECO:0007669"/>
    <property type="project" value="UniProtKB-SubCell"/>
</dbReference>
<feature type="domain" description="ABC transmembrane type-1" evidence="10">
    <location>
        <begin position="61"/>
        <end position="345"/>
    </location>
</feature>
<evidence type="ECO:0000256" key="1">
    <source>
        <dbReference type="ARBA" id="ARBA00004651"/>
    </source>
</evidence>
<keyword evidence="2 8" id="KW-0812">Transmembrane</keyword>
<dbReference type="RefSeq" id="WP_101534317.1">
    <property type="nucleotide sequence ID" value="NZ_PKUQ01000022.1"/>
</dbReference>
<dbReference type="GO" id="GO:0042883">
    <property type="term" value="P:cysteine transport"/>
    <property type="evidence" value="ECO:0007669"/>
    <property type="project" value="InterPro"/>
</dbReference>
<dbReference type="SUPFAM" id="SSF90123">
    <property type="entry name" value="ABC transporter transmembrane region"/>
    <property type="match status" value="1"/>
</dbReference>
<evidence type="ECO:0000313" key="11">
    <source>
        <dbReference type="EMBL" id="PLW77027.1"/>
    </source>
</evidence>
<evidence type="ECO:0000313" key="12">
    <source>
        <dbReference type="Proteomes" id="UP000234881"/>
    </source>
</evidence>
<dbReference type="InterPro" id="IPR027417">
    <property type="entry name" value="P-loop_NTPase"/>
</dbReference>
<protein>
    <submittedName>
        <fullName evidence="11">Thiol reductant ABC exporter subunit CydD</fullName>
    </submittedName>
</protein>
<feature type="region of interest" description="Disordered" evidence="7">
    <location>
        <begin position="1"/>
        <end position="30"/>
    </location>
</feature>
<keyword evidence="4" id="KW-0067">ATP-binding</keyword>
<dbReference type="EMBL" id="PKUQ01000022">
    <property type="protein sequence ID" value="PLW77027.1"/>
    <property type="molecule type" value="Genomic_DNA"/>
</dbReference>
<dbReference type="GO" id="GO:0005524">
    <property type="term" value="F:ATP binding"/>
    <property type="evidence" value="ECO:0007669"/>
    <property type="project" value="UniProtKB-KW"/>
</dbReference>
<evidence type="ECO:0000256" key="2">
    <source>
        <dbReference type="ARBA" id="ARBA00022692"/>
    </source>
</evidence>
<evidence type="ECO:0000256" key="3">
    <source>
        <dbReference type="ARBA" id="ARBA00022741"/>
    </source>
</evidence>
<organism evidence="11 12">
    <name type="scientific">Cohaesibacter celericrescens</name>
    <dbReference type="NCBI Taxonomy" id="2067669"/>
    <lineage>
        <taxon>Bacteria</taxon>
        <taxon>Pseudomonadati</taxon>
        <taxon>Pseudomonadota</taxon>
        <taxon>Alphaproteobacteria</taxon>
        <taxon>Hyphomicrobiales</taxon>
        <taxon>Cohaesibacteraceae</taxon>
    </lineage>
</organism>
<dbReference type="Pfam" id="PF00664">
    <property type="entry name" value="ABC_membrane"/>
    <property type="match status" value="1"/>
</dbReference>
<comment type="caution">
    <text evidence="11">The sequence shown here is derived from an EMBL/GenBank/DDBJ whole genome shotgun (WGS) entry which is preliminary data.</text>
</comment>
<reference evidence="11 12" key="1">
    <citation type="submission" date="2018-01" db="EMBL/GenBank/DDBJ databases">
        <title>The draft genome sequence of Cohaesibacter sp. H1304.</title>
        <authorList>
            <person name="Wang N.-N."/>
            <person name="Du Z.-J."/>
        </authorList>
    </citation>
    <scope>NUCLEOTIDE SEQUENCE [LARGE SCALE GENOMIC DNA]</scope>
    <source>
        <strain evidence="11 12">H1304</strain>
    </source>
</reference>
<dbReference type="PANTHER" id="PTHR24221">
    <property type="entry name" value="ATP-BINDING CASSETTE SUB-FAMILY B"/>
    <property type="match status" value="1"/>
</dbReference>
<evidence type="ECO:0000256" key="7">
    <source>
        <dbReference type="SAM" id="MobiDB-lite"/>
    </source>
</evidence>
<evidence type="ECO:0000256" key="6">
    <source>
        <dbReference type="ARBA" id="ARBA00023136"/>
    </source>
</evidence>
<dbReference type="AlphaFoldDB" id="A0A2N5XRF8"/>
<keyword evidence="5 8" id="KW-1133">Transmembrane helix</keyword>
<dbReference type="Gene3D" id="3.40.50.300">
    <property type="entry name" value="P-loop containing nucleotide triphosphate hydrolases"/>
    <property type="match status" value="1"/>
</dbReference>
<dbReference type="InterPro" id="IPR003593">
    <property type="entry name" value="AAA+_ATPase"/>
</dbReference>
<dbReference type="InterPro" id="IPR036640">
    <property type="entry name" value="ABC1_TM_sf"/>
</dbReference>
<dbReference type="InterPro" id="IPR003439">
    <property type="entry name" value="ABC_transporter-like_ATP-bd"/>
</dbReference>
<dbReference type="GO" id="GO:0140359">
    <property type="term" value="F:ABC-type transporter activity"/>
    <property type="evidence" value="ECO:0007669"/>
    <property type="project" value="InterPro"/>
</dbReference>
<dbReference type="Proteomes" id="UP000234881">
    <property type="component" value="Unassembled WGS sequence"/>
</dbReference>
<dbReference type="PANTHER" id="PTHR24221:SF261">
    <property type="entry name" value="GLUTATHIONE_L-CYSTEINE TRANSPORT SYSTEM ATP-BINDING_PERMEASE PROTEIN CYDD"/>
    <property type="match status" value="1"/>
</dbReference>
<dbReference type="InterPro" id="IPR011527">
    <property type="entry name" value="ABC1_TM_dom"/>
</dbReference>
<dbReference type="CDD" id="cd18584">
    <property type="entry name" value="ABC_6TM_AarD_CydD"/>
    <property type="match status" value="1"/>
</dbReference>
<accession>A0A2N5XRF8</accession>
<feature type="region of interest" description="Disordered" evidence="7">
    <location>
        <begin position="362"/>
        <end position="383"/>
    </location>
</feature>
<dbReference type="PROSITE" id="PS50929">
    <property type="entry name" value="ABC_TM1F"/>
    <property type="match status" value="1"/>
</dbReference>
<evidence type="ECO:0000256" key="5">
    <source>
        <dbReference type="ARBA" id="ARBA00022989"/>
    </source>
</evidence>
<feature type="domain" description="ABC transporter" evidence="9">
    <location>
        <begin position="391"/>
        <end position="626"/>
    </location>
</feature>
<evidence type="ECO:0000256" key="8">
    <source>
        <dbReference type="SAM" id="Phobius"/>
    </source>
</evidence>
<dbReference type="PROSITE" id="PS50893">
    <property type="entry name" value="ABC_TRANSPORTER_2"/>
    <property type="match status" value="1"/>
</dbReference>
<keyword evidence="3" id="KW-0547">Nucleotide-binding</keyword>
<dbReference type="NCBIfam" id="TIGR02857">
    <property type="entry name" value="CydD"/>
    <property type="match status" value="1"/>
</dbReference>
<feature type="transmembrane region" description="Helical" evidence="8">
    <location>
        <begin position="310"/>
        <end position="331"/>
    </location>
</feature>
<keyword evidence="6 8" id="KW-0472">Membrane</keyword>
<dbReference type="InterPro" id="IPR039421">
    <property type="entry name" value="Type_1_exporter"/>
</dbReference>
<dbReference type="SMART" id="SM00382">
    <property type="entry name" value="AAA"/>
    <property type="match status" value="1"/>
</dbReference>
<sequence>MTTKQVSNEATLEAPQPSNQTEAVSKQNANKRSGQKSADLWLNALLAPHKADLRTKSWLDVAAGLMSIPQAAFLAAAIGVLFIDKAGLKGVLPYAIGLFVVIAARAGFSYFAGRIGHKVSAHVRRDLRFKLAQVLASQAPLDTERKSAGEVAALGSDIIEKLDAYASRYLSIKLQLAVVPLTIALAAASVSWVVACILLLCGPLVPVFMAIVGLRAKKASDNQISALSDMSESFLDRISGMTTLRLFRAVGRTRAEFEGLADDYRHATMKVLRVAFLSSAALELFSALGIALTAIYVAYHYLGYADFGSYGVPITISTGVFVLMLAPDFFAPLREFSASYHDRATARSAAERLSQMLPLESVSQTETPVAPNDTTQSTQPNSSPPITSIAFKACDLGYSSDRGAVISNFTGSYVTGESVAILGASGAGKSTVLAALCGFLAPISGELEINQQRVQDDQARWDTLRETIAWIGQRPHIFHGSVLMNARLAAPESDRSQVRAALSQAHAEHFVAQLPRDLLTILGETGFGISGGQVRRLAIARALLSRSSLVLCDEPTADLDADTAHLVTDSLMQMAKDRLLIVATHDRAVAERCDRILYVRDGNIQEISNEKLDTIDAADLLGIEATEGGREL</sequence>
<dbReference type="GO" id="GO:0034040">
    <property type="term" value="F:ATPase-coupled lipid transmembrane transporter activity"/>
    <property type="evidence" value="ECO:0007669"/>
    <property type="project" value="TreeGrafter"/>
</dbReference>
<feature type="transmembrane region" description="Helical" evidence="8">
    <location>
        <begin position="169"/>
        <end position="186"/>
    </location>
</feature>
<dbReference type="Pfam" id="PF00005">
    <property type="entry name" value="ABC_tran"/>
    <property type="match status" value="1"/>
</dbReference>
<evidence type="ECO:0000259" key="10">
    <source>
        <dbReference type="PROSITE" id="PS50929"/>
    </source>
</evidence>
<name>A0A2N5XRF8_9HYPH</name>
<dbReference type="GO" id="GO:0016887">
    <property type="term" value="F:ATP hydrolysis activity"/>
    <property type="evidence" value="ECO:0007669"/>
    <property type="project" value="InterPro"/>
</dbReference>
<feature type="transmembrane region" description="Helical" evidence="8">
    <location>
        <begin position="192"/>
        <end position="214"/>
    </location>
</feature>
<proteinExistence type="predicted"/>
<feature type="transmembrane region" description="Helical" evidence="8">
    <location>
        <begin position="58"/>
        <end position="82"/>
    </location>
</feature>
<evidence type="ECO:0000256" key="4">
    <source>
        <dbReference type="ARBA" id="ARBA00022840"/>
    </source>
</evidence>
<dbReference type="InterPro" id="IPR014216">
    <property type="entry name" value="ABC_transptr_CydD"/>
</dbReference>